<dbReference type="PANTHER" id="PTHR41694">
    <property type="entry name" value="ENDOGENOUS RETROVIRUS GROUP K MEMBER POL PROTEIN"/>
    <property type="match status" value="1"/>
</dbReference>
<evidence type="ECO:0000256" key="5">
    <source>
        <dbReference type="ARBA" id="ARBA00022801"/>
    </source>
</evidence>
<dbReference type="GO" id="GO:0004519">
    <property type="term" value="F:endonuclease activity"/>
    <property type="evidence" value="ECO:0007669"/>
    <property type="project" value="UniProtKB-KW"/>
</dbReference>
<dbReference type="PANTHER" id="PTHR41694:SF3">
    <property type="entry name" value="RNA-DIRECTED DNA POLYMERASE-RELATED"/>
    <property type="match status" value="1"/>
</dbReference>
<keyword evidence="1" id="KW-0808">Transferase</keyword>
<dbReference type="InterPro" id="IPR043128">
    <property type="entry name" value="Rev_trsase/Diguanyl_cyclase"/>
</dbReference>
<keyword evidence="6" id="KW-0695">RNA-directed DNA polymerase</keyword>
<comment type="caution">
    <text evidence="8">The sequence shown here is derived from an EMBL/GenBank/DDBJ whole genome shotgun (WGS) entry which is preliminary data.</text>
</comment>
<evidence type="ECO:0000313" key="9">
    <source>
        <dbReference type="Proteomes" id="UP000542434"/>
    </source>
</evidence>
<evidence type="ECO:0000256" key="6">
    <source>
        <dbReference type="ARBA" id="ARBA00022918"/>
    </source>
</evidence>
<protein>
    <submittedName>
        <fullName evidence="8">POK18 protein</fullName>
    </submittedName>
</protein>
<organism evidence="8 9">
    <name type="scientific">Ciccaba nigrolineata</name>
    <dbReference type="NCBI Taxonomy" id="1118524"/>
    <lineage>
        <taxon>Eukaryota</taxon>
        <taxon>Metazoa</taxon>
        <taxon>Chordata</taxon>
        <taxon>Craniata</taxon>
        <taxon>Vertebrata</taxon>
        <taxon>Euteleostomi</taxon>
        <taxon>Archelosauria</taxon>
        <taxon>Archosauria</taxon>
        <taxon>Dinosauria</taxon>
        <taxon>Saurischia</taxon>
        <taxon>Theropoda</taxon>
        <taxon>Coelurosauria</taxon>
        <taxon>Aves</taxon>
        <taxon>Neognathae</taxon>
        <taxon>Neoaves</taxon>
        <taxon>Telluraves</taxon>
        <taxon>Strigiformes</taxon>
        <taxon>Strigidae</taxon>
        <taxon>Ciccaba</taxon>
    </lineage>
</organism>
<feature type="domain" description="Reverse transcriptase thumb" evidence="7">
    <location>
        <begin position="25"/>
        <end position="56"/>
    </location>
</feature>
<dbReference type="InterPro" id="IPR010661">
    <property type="entry name" value="RVT_thumb"/>
</dbReference>
<dbReference type="Proteomes" id="UP000542434">
    <property type="component" value="Unassembled WGS sequence"/>
</dbReference>
<keyword evidence="2" id="KW-0548">Nucleotidyltransferase</keyword>
<dbReference type="AlphaFoldDB" id="A0A7K8VB75"/>
<evidence type="ECO:0000256" key="2">
    <source>
        <dbReference type="ARBA" id="ARBA00022695"/>
    </source>
</evidence>
<dbReference type="GO" id="GO:0035613">
    <property type="term" value="F:RNA stem-loop binding"/>
    <property type="evidence" value="ECO:0007669"/>
    <property type="project" value="TreeGrafter"/>
</dbReference>
<dbReference type="SUPFAM" id="SSF56672">
    <property type="entry name" value="DNA/RNA polymerases"/>
    <property type="match status" value="1"/>
</dbReference>
<dbReference type="GO" id="GO:0016787">
    <property type="term" value="F:hydrolase activity"/>
    <property type="evidence" value="ECO:0007669"/>
    <property type="project" value="UniProtKB-KW"/>
</dbReference>
<dbReference type="InterPro" id="IPR043502">
    <property type="entry name" value="DNA/RNA_pol_sf"/>
</dbReference>
<keyword evidence="3" id="KW-0540">Nuclease</keyword>
<accession>A0A7K8VB75</accession>
<dbReference type="EMBL" id="VWZC01008161">
    <property type="protein sequence ID" value="NXF63961.1"/>
    <property type="molecule type" value="Genomic_DNA"/>
</dbReference>
<reference evidence="8 9" key="1">
    <citation type="submission" date="2019-09" db="EMBL/GenBank/DDBJ databases">
        <title>Bird 10,000 Genomes (B10K) Project - Family phase.</title>
        <authorList>
            <person name="Zhang G."/>
        </authorList>
    </citation>
    <scope>NUCLEOTIDE SEQUENCE [LARGE SCALE GENOMIC DNA]</scope>
    <source>
        <strain evidence="8">B10K-DU-001-07</strain>
        <tissue evidence="8">Muscle</tissue>
    </source>
</reference>
<dbReference type="GO" id="GO:0003964">
    <property type="term" value="F:RNA-directed DNA polymerase activity"/>
    <property type="evidence" value="ECO:0007669"/>
    <property type="project" value="UniProtKB-KW"/>
</dbReference>
<proteinExistence type="predicted"/>
<keyword evidence="9" id="KW-1185">Reference proteome</keyword>
<name>A0A7K8VB75_9STRI</name>
<dbReference type="Gene3D" id="3.30.70.270">
    <property type="match status" value="1"/>
</dbReference>
<feature type="non-terminal residue" evidence="8">
    <location>
        <position position="57"/>
    </location>
</feature>
<evidence type="ECO:0000259" key="7">
    <source>
        <dbReference type="Pfam" id="PF06817"/>
    </source>
</evidence>
<evidence type="ECO:0000256" key="3">
    <source>
        <dbReference type="ARBA" id="ARBA00022722"/>
    </source>
</evidence>
<keyword evidence="4" id="KW-0255">Endonuclease</keyword>
<keyword evidence="5" id="KW-0378">Hydrolase</keyword>
<gene>
    <name evidence="8" type="primary">Ervk18_3</name>
    <name evidence="8" type="ORF">CICNIG_R15705</name>
</gene>
<feature type="non-terminal residue" evidence="8">
    <location>
        <position position="1"/>
    </location>
</feature>
<dbReference type="Pfam" id="PF06817">
    <property type="entry name" value="RVT_thumb"/>
    <property type="match status" value="1"/>
</dbReference>
<evidence type="ECO:0000313" key="8">
    <source>
        <dbReference type="EMBL" id="NXF63961.1"/>
    </source>
</evidence>
<evidence type="ECO:0000256" key="1">
    <source>
        <dbReference type="ARBA" id="ARBA00022679"/>
    </source>
</evidence>
<evidence type="ECO:0000256" key="4">
    <source>
        <dbReference type="ARBA" id="ARBA00022759"/>
    </source>
</evidence>
<sequence>PWKYLGMTVTSKQVTVPQPVKFDLEIKTLNDVQKLVGSLNWIRPYLGLTNSQLQPLL</sequence>